<evidence type="ECO:0000256" key="1">
    <source>
        <dbReference type="SAM" id="Phobius"/>
    </source>
</evidence>
<feature type="transmembrane region" description="Helical" evidence="1">
    <location>
        <begin position="26"/>
        <end position="43"/>
    </location>
</feature>
<accession>A0A951QGW9</accession>
<comment type="caution">
    <text evidence="2">The sequence shown here is derived from an EMBL/GenBank/DDBJ whole genome shotgun (WGS) entry which is preliminary data.</text>
</comment>
<organism evidence="2 3">
    <name type="scientific">Drouetiella hepatica Uher 2000/2452</name>
    <dbReference type="NCBI Taxonomy" id="904376"/>
    <lineage>
        <taxon>Bacteria</taxon>
        <taxon>Bacillati</taxon>
        <taxon>Cyanobacteriota</taxon>
        <taxon>Cyanophyceae</taxon>
        <taxon>Oculatellales</taxon>
        <taxon>Oculatellaceae</taxon>
        <taxon>Drouetiella</taxon>
    </lineage>
</organism>
<proteinExistence type="predicted"/>
<dbReference type="EMBL" id="JAHHHD010000072">
    <property type="protein sequence ID" value="MBW4662384.1"/>
    <property type="molecule type" value="Genomic_DNA"/>
</dbReference>
<evidence type="ECO:0000313" key="3">
    <source>
        <dbReference type="Proteomes" id="UP000757435"/>
    </source>
</evidence>
<reference evidence="2" key="1">
    <citation type="submission" date="2021-05" db="EMBL/GenBank/DDBJ databases">
        <authorList>
            <person name="Pietrasiak N."/>
            <person name="Ward R."/>
            <person name="Stajich J.E."/>
            <person name="Kurbessoian T."/>
        </authorList>
    </citation>
    <scope>NUCLEOTIDE SEQUENCE</scope>
    <source>
        <strain evidence="2">UHER 2000/2452</strain>
    </source>
</reference>
<name>A0A951QGW9_9CYAN</name>
<sequence length="46" mass="5212">MNDAPLDRFDAIGISGMAPLTPMQRAATTAMFLFMSAAFYLAWRWR</sequence>
<keyword evidence="1" id="KW-0812">Transmembrane</keyword>
<protein>
    <submittedName>
        <fullName evidence="2">Uncharacterized protein</fullName>
    </submittedName>
</protein>
<keyword evidence="1" id="KW-1133">Transmembrane helix</keyword>
<evidence type="ECO:0000313" key="2">
    <source>
        <dbReference type="EMBL" id="MBW4662384.1"/>
    </source>
</evidence>
<reference evidence="2" key="2">
    <citation type="journal article" date="2022" name="Microbiol. Resour. Announc.">
        <title>Metagenome Sequencing to Explore Phylogenomics of Terrestrial Cyanobacteria.</title>
        <authorList>
            <person name="Ward R.D."/>
            <person name="Stajich J.E."/>
            <person name="Johansen J.R."/>
            <person name="Huntemann M."/>
            <person name="Clum A."/>
            <person name="Foster B."/>
            <person name="Foster B."/>
            <person name="Roux S."/>
            <person name="Palaniappan K."/>
            <person name="Varghese N."/>
            <person name="Mukherjee S."/>
            <person name="Reddy T.B.K."/>
            <person name="Daum C."/>
            <person name="Copeland A."/>
            <person name="Chen I.A."/>
            <person name="Ivanova N.N."/>
            <person name="Kyrpides N.C."/>
            <person name="Shapiro N."/>
            <person name="Eloe-Fadrosh E.A."/>
            <person name="Pietrasiak N."/>
        </authorList>
    </citation>
    <scope>NUCLEOTIDE SEQUENCE</scope>
    <source>
        <strain evidence="2">UHER 2000/2452</strain>
    </source>
</reference>
<keyword evidence="1" id="KW-0472">Membrane</keyword>
<dbReference type="Proteomes" id="UP000757435">
    <property type="component" value="Unassembled WGS sequence"/>
</dbReference>
<dbReference type="AlphaFoldDB" id="A0A951QGW9"/>
<gene>
    <name evidence="2" type="ORF">KME15_27350</name>
</gene>